<keyword evidence="2" id="KW-1185">Reference proteome</keyword>
<gene>
    <name evidence="1" type="ORF">Vadar_006810</name>
</gene>
<sequence length="268" mass="29723">MFRYRYYITSRLTEKSDVYSFGVVLLELITGQPAIVKSEENTHIVQWVKPSIERGEISSIADPRLQGDFDSNSVWKMFETAIACVRSSPIQRPTASQVLGELNECLEIYLASRGPLEIDEVNKMESSSRKDNLCDPLVLESSMSGPQASEILVQRERTRLHAVQTQTTGSSCILTVDLVEADNEGASFESKAGKETIDFKEVKRIDHILASLQRKLPPAPPPPPFPEGYAPLPIAEVENSSEAQQGTESQLPPVDPIIDQGPPKRMKV</sequence>
<organism evidence="1 2">
    <name type="scientific">Vaccinium darrowii</name>
    <dbReference type="NCBI Taxonomy" id="229202"/>
    <lineage>
        <taxon>Eukaryota</taxon>
        <taxon>Viridiplantae</taxon>
        <taxon>Streptophyta</taxon>
        <taxon>Embryophyta</taxon>
        <taxon>Tracheophyta</taxon>
        <taxon>Spermatophyta</taxon>
        <taxon>Magnoliopsida</taxon>
        <taxon>eudicotyledons</taxon>
        <taxon>Gunneridae</taxon>
        <taxon>Pentapetalae</taxon>
        <taxon>asterids</taxon>
        <taxon>Ericales</taxon>
        <taxon>Ericaceae</taxon>
        <taxon>Vaccinioideae</taxon>
        <taxon>Vaccinieae</taxon>
        <taxon>Vaccinium</taxon>
    </lineage>
</organism>
<reference evidence="1 2" key="1">
    <citation type="journal article" date="2021" name="Hortic Res">
        <title>High-quality reference genome and annotation aids understanding of berry development for evergreen blueberry (Vaccinium darrowii).</title>
        <authorList>
            <person name="Yu J."/>
            <person name="Hulse-Kemp A.M."/>
            <person name="Babiker E."/>
            <person name="Staton M."/>
        </authorList>
    </citation>
    <scope>NUCLEOTIDE SEQUENCE [LARGE SCALE GENOMIC DNA]</scope>
    <source>
        <strain evidence="2">cv. NJ 8807/NJ 8810</strain>
        <tissue evidence="1">Young leaf</tissue>
    </source>
</reference>
<evidence type="ECO:0000313" key="2">
    <source>
        <dbReference type="Proteomes" id="UP000828048"/>
    </source>
</evidence>
<protein>
    <submittedName>
        <fullName evidence="1">Uncharacterized protein</fullName>
    </submittedName>
</protein>
<proteinExistence type="predicted"/>
<accession>A0ACB7ZIM4</accession>
<comment type="caution">
    <text evidence="1">The sequence shown here is derived from an EMBL/GenBank/DDBJ whole genome shotgun (WGS) entry which is preliminary data.</text>
</comment>
<dbReference type="Proteomes" id="UP000828048">
    <property type="component" value="Chromosome 9"/>
</dbReference>
<name>A0ACB7ZIM4_9ERIC</name>
<dbReference type="EMBL" id="CM037159">
    <property type="protein sequence ID" value="KAH7865446.1"/>
    <property type="molecule type" value="Genomic_DNA"/>
</dbReference>
<evidence type="ECO:0000313" key="1">
    <source>
        <dbReference type="EMBL" id="KAH7865446.1"/>
    </source>
</evidence>